<comment type="caution">
    <text evidence="1">The sequence shown here is derived from an EMBL/GenBank/DDBJ whole genome shotgun (WGS) entry which is preliminary data.</text>
</comment>
<evidence type="ECO:0000313" key="2">
    <source>
        <dbReference type="Proteomes" id="UP000821865"/>
    </source>
</evidence>
<gene>
    <name evidence="1" type="ORF">HPB49_018382</name>
</gene>
<sequence>MLVEIEGTIDSVSNVSINLAIHDVRLDNRELVLKPRNKDDERACDSCVGRRRKLFPRAECYLLVVGVKDSVSQCNTMYRPRSLAPYVILTSATINTDMYSEYFDDAPVIVIPGKAHPVTQFFVDDLVSENIVTAQAFRKCGSDAVRIVPDVFMHIVEMKPSEAIFCFLPGWNEINTVRAELCERAPAKFNDWILPLHASLRYQEQQKIFANLPADVRKVILSTSLAESTINVDDVVYVVDTGHHRGQRFNPSAGVSLLGTFPTSTASVQQGAGRVGRVQPGESHHLFTQDEFLSWDQFKRPEIQTTDLTTVVLDCKALEGISFLSDEVARLRSDNEHLHRENALASTQQAETIGALRVEVLTLRDALGKPSPISPTVMLPISPTVRRLHPSKKTFSMLRPSRLLRRVLPPLAISPRQLGVNVGLLVLEVGRARQYL</sequence>
<accession>A0ACB8E1T6</accession>
<protein>
    <submittedName>
        <fullName evidence="1">Uncharacterized protein</fullName>
    </submittedName>
</protein>
<dbReference type="EMBL" id="CM023470">
    <property type="protein sequence ID" value="KAH7980700.1"/>
    <property type="molecule type" value="Genomic_DNA"/>
</dbReference>
<organism evidence="1 2">
    <name type="scientific">Dermacentor silvarum</name>
    <name type="common">Tick</name>
    <dbReference type="NCBI Taxonomy" id="543639"/>
    <lineage>
        <taxon>Eukaryota</taxon>
        <taxon>Metazoa</taxon>
        <taxon>Ecdysozoa</taxon>
        <taxon>Arthropoda</taxon>
        <taxon>Chelicerata</taxon>
        <taxon>Arachnida</taxon>
        <taxon>Acari</taxon>
        <taxon>Parasitiformes</taxon>
        <taxon>Ixodida</taxon>
        <taxon>Ixodoidea</taxon>
        <taxon>Ixodidae</taxon>
        <taxon>Rhipicephalinae</taxon>
        <taxon>Dermacentor</taxon>
    </lineage>
</organism>
<name>A0ACB8E1T6_DERSI</name>
<evidence type="ECO:0000313" key="1">
    <source>
        <dbReference type="EMBL" id="KAH7980700.1"/>
    </source>
</evidence>
<proteinExistence type="predicted"/>
<reference evidence="1" key="1">
    <citation type="submission" date="2020-05" db="EMBL/GenBank/DDBJ databases">
        <title>Large-scale comparative analyses of tick genomes elucidate their genetic diversity and vector capacities.</title>
        <authorList>
            <person name="Jia N."/>
            <person name="Wang J."/>
            <person name="Shi W."/>
            <person name="Du L."/>
            <person name="Sun Y."/>
            <person name="Zhan W."/>
            <person name="Jiang J."/>
            <person name="Wang Q."/>
            <person name="Zhang B."/>
            <person name="Ji P."/>
            <person name="Sakyi L.B."/>
            <person name="Cui X."/>
            <person name="Yuan T."/>
            <person name="Jiang B."/>
            <person name="Yang W."/>
            <person name="Lam T.T.-Y."/>
            <person name="Chang Q."/>
            <person name="Ding S."/>
            <person name="Wang X."/>
            <person name="Zhu J."/>
            <person name="Ruan X."/>
            <person name="Zhao L."/>
            <person name="Wei J."/>
            <person name="Que T."/>
            <person name="Du C."/>
            <person name="Cheng J."/>
            <person name="Dai P."/>
            <person name="Han X."/>
            <person name="Huang E."/>
            <person name="Gao Y."/>
            <person name="Liu J."/>
            <person name="Shao H."/>
            <person name="Ye R."/>
            <person name="Li L."/>
            <person name="Wei W."/>
            <person name="Wang X."/>
            <person name="Wang C."/>
            <person name="Yang T."/>
            <person name="Huo Q."/>
            <person name="Li W."/>
            <person name="Guo W."/>
            <person name="Chen H."/>
            <person name="Zhou L."/>
            <person name="Ni X."/>
            <person name="Tian J."/>
            <person name="Zhou Y."/>
            <person name="Sheng Y."/>
            <person name="Liu T."/>
            <person name="Pan Y."/>
            <person name="Xia L."/>
            <person name="Li J."/>
            <person name="Zhao F."/>
            <person name="Cao W."/>
        </authorList>
    </citation>
    <scope>NUCLEOTIDE SEQUENCE</scope>
    <source>
        <strain evidence="1">Dsil-2018</strain>
    </source>
</reference>
<keyword evidence="2" id="KW-1185">Reference proteome</keyword>
<dbReference type="Proteomes" id="UP000821865">
    <property type="component" value="Chromosome 1"/>
</dbReference>